<keyword evidence="2" id="KW-0548">Nucleotidyltransferase</keyword>
<dbReference type="InterPro" id="IPR005835">
    <property type="entry name" value="NTP_transferase_dom"/>
</dbReference>
<protein>
    <submittedName>
        <fullName evidence="2">Glucose-1-phosphate thymidylyltransferase</fullName>
        <ecNumber evidence="2">2.7.7.24</ecNumber>
    </submittedName>
</protein>
<keyword evidence="2" id="KW-0808">Transferase</keyword>
<dbReference type="PANTHER" id="PTHR42883:SF2">
    <property type="entry name" value="THYMIDYLYLTRANSFERASE"/>
    <property type="match status" value="1"/>
</dbReference>
<dbReference type="EC" id="2.7.7.24" evidence="2"/>
<reference evidence="2 3" key="1">
    <citation type="submission" date="2016-06" db="EMBL/GenBank/DDBJ databases">
        <title>Discovery of anaerobic lithoheterotrophic haloarchaeon capable of sulfur respiration by hydrogen and formate.</title>
        <authorList>
            <person name="Sorokin D.Y."/>
            <person name="Kublanov I.V."/>
            <person name="Roman P."/>
            <person name="Sinninghe Damste J.S."/>
            <person name="Golyshin P.N."/>
            <person name="Rojo D."/>
            <person name="Ciordia S."/>
            <person name="Mena Md.C."/>
            <person name="Ferrer M."/>
            <person name="Smedile F."/>
            <person name="Messina E."/>
            <person name="La Cono V."/>
            <person name="Yakimov M.M."/>
        </authorList>
    </citation>
    <scope>NUCLEOTIDE SEQUENCE [LARGE SCALE GENOMIC DNA]</scope>
    <source>
        <strain evidence="2 3">HTSR1</strain>
    </source>
</reference>
<dbReference type="AlphaFoldDB" id="A0A1D8S3W0"/>
<sequence>MVRIAGKPILGHILTQLVETEIEEVVLVVGGPMKDQIREYVMAHYTDEFDVSFVNQENAQGLGHAVYQARDVVEGDTALIALGDMLFNNGYGTFLEAHRDLPSVDGSIGVKEVEEPEHYGVVDVGEDGFIRGLVEKPDDPPSNQAISGVYIVQDTPALFDALEYLIANDIRGAGDEFQLTDALQRMVEQGGTLGTFEVEDWYDCGRPQTLLEANRVLLSNLDTNDGDVDQAVVIPPVDFGTDVDVVGSVVGPNVSVDDGATISNSIVRNAIIGREAGVTDVNLCESIIGDNASIEGKPYSLNVGDNSVIDL</sequence>
<dbReference type="InterPro" id="IPR029044">
    <property type="entry name" value="Nucleotide-diphossugar_trans"/>
</dbReference>
<dbReference type="Proteomes" id="UP000185608">
    <property type="component" value="Chromosome"/>
</dbReference>
<dbReference type="Pfam" id="PF00483">
    <property type="entry name" value="NTP_transferase"/>
    <property type="match status" value="1"/>
</dbReference>
<dbReference type="KEGG" id="halh:HTSR_0854"/>
<name>A0A1D8S3W0_9EURY</name>
<dbReference type="PATRIC" id="fig|1855411.3.peg.850"/>
<evidence type="ECO:0000313" key="3">
    <source>
        <dbReference type="Proteomes" id="UP000185608"/>
    </source>
</evidence>
<proteinExistence type="predicted"/>
<dbReference type="PANTHER" id="PTHR42883">
    <property type="entry name" value="GLUCOSE-1-PHOSPHATE THYMIDYLTRANSFERASE"/>
    <property type="match status" value="1"/>
</dbReference>
<feature type="domain" description="Nucleotidyl transferase" evidence="1">
    <location>
        <begin position="1"/>
        <end position="218"/>
    </location>
</feature>
<dbReference type="EMBL" id="CP016070">
    <property type="protein sequence ID" value="AOW80040.1"/>
    <property type="molecule type" value="Genomic_DNA"/>
</dbReference>
<gene>
    <name evidence="2" type="ORF">HTSR_0854</name>
</gene>
<accession>A0A1D8S3W0</accession>
<dbReference type="Gene3D" id="3.90.550.10">
    <property type="entry name" value="Spore Coat Polysaccharide Biosynthesis Protein SpsA, Chain A"/>
    <property type="match status" value="1"/>
</dbReference>
<organism evidence="2 3">
    <name type="scientific">Halodesulfurarchaeum formicicum</name>
    <dbReference type="NCBI Taxonomy" id="1873524"/>
    <lineage>
        <taxon>Archaea</taxon>
        <taxon>Methanobacteriati</taxon>
        <taxon>Methanobacteriota</taxon>
        <taxon>Stenosarchaea group</taxon>
        <taxon>Halobacteria</taxon>
        <taxon>Halobacteriales</taxon>
        <taxon>Halobacteriaceae</taxon>
        <taxon>Halodesulfurarchaeum</taxon>
    </lineage>
</organism>
<dbReference type="SUPFAM" id="SSF53448">
    <property type="entry name" value="Nucleotide-diphospho-sugar transferases"/>
    <property type="match status" value="1"/>
</dbReference>
<evidence type="ECO:0000313" key="2">
    <source>
        <dbReference type="EMBL" id="AOW80040.1"/>
    </source>
</evidence>
<evidence type="ECO:0000259" key="1">
    <source>
        <dbReference type="Pfam" id="PF00483"/>
    </source>
</evidence>
<dbReference type="GO" id="GO:0008879">
    <property type="term" value="F:glucose-1-phosphate thymidylyltransferase activity"/>
    <property type="evidence" value="ECO:0007669"/>
    <property type="project" value="UniProtKB-EC"/>
</dbReference>